<dbReference type="AlphaFoldDB" id="A0A1W2A746"/>
<dbReference type="EMBL" id="FWXN01000005">
    <property type="protein sequence ID" value="SMC56456.1"/>
    <property type="molecule type" value="Genomic_DNA"/>
</dbReference>
<dbReference type="OrthoDB" id="4867848at2"/>
<evidence type="ECO:0000313" key="3">
    <source>
        <dbReference type="Proteomes" id="UP000192634"/>
    </source>
</evidence>
<sequence length="133" mass="14855">MATFPLPLPSTQPEPQPAVDLGGGTVATLRCAGEVAPFARPVVDRYRRHHEAGNTEDGLRTMVGFGFWQLRQDRETQFAITAPDYAAEDFVDATTDVRELPILIIRPCLNEENDRDDQKALVNEDSDHSERGY</sequence>
<evidence type="ECO:0000313" key="2">
    <source>
        <dbReference type="EMBL" id="SMC56456.1"/>
    </source>
</evidence>
<reference evidence="2 3" key="1">
    <citation type="submission" date="2017-04" db="EMBL/GenBank/DDBJ databases">
        <authorList>
            <person name="Afonso C.L."/>
            <person name="Miller P.J."/>
            <person name="Scott M.A."/>
            <person name="Spackman E."/>
            <person name="Goraichik I."/>
            <person name="Dimitrov K.M."/>
            <person name="Suarez D.L."/>
            <person name="Swayne D.E."/>
        </authorList>
    </citation>
    <scope>NUCLEOTIDE SEQUENCE [LARGE SCALE GENOMIC DNA]</scope>
    <source>
        <strain evidence="2 3">CGMCC 1.12511</strain>
    </source>
</reference>
<organism evidence="2 3">
    <name type="scientific">Janibacter indicus</name>
    <dbReference type="NCBI Taxonomy" id="857417"/>
    <lineage>
        <taxon>Bacteria</taxon>
        <taxon>Bacillati</taxon>
        <taxon>Actinomycetota</taxon>
        <taxon>Actinomycetes</taxon>
        <taxon>Micrococcales</taxon>
        <taxon>Intrasporangiaceae</taxon>
        <taxon>Janibacter</taxon>
    </lineage>
</organism>
<accession>A0A1W2A746</accession>
<protein>
    <submittedName>
        <fullName evidence="2">Uncharacterized protein</fullName>
    </submittedName>
</protein>
<dbReference type="RefSeq" id="WP_084450525.1">
    <property type="nucleotide sequence ID" value="NZ_FWXN01000005.1"/>
</dbReference>
<name>A0A1W2A746_9MICO</name>
<gene>
    <name evidence="2" type="ORF">SAMN06296429_105122</name>
</gene>
<feature type="region of interest" description="Disordered" evidence="1">
    <location>
        <begin position="114"/>
        <end position="133"/>
    </location>
</feature>
<proteinExistence type="predicted"/>
<dbReference type="Proteomes" id="UP000192634">
    <property type="component" value="Unassembled WGS sequence"/>
</dbReference>
<evidence type="ECO:0000256" key="1">
    <source>
        <dbReference type="SAM" id="MobiDB-lite"/>
    </source>
</evidence>